<dbReference type="AlphaFoldDB" id="W7XEP3"/>
<keyword evidence="3" id="KW-1185">Reference proteome</keyword>
<dbReference type="InParanoid" id="W7XEP3"/>
<organism evidence="2 3">
    <name type="scientific">Tetrahymena thermophila (strain SB210)</name>
    <dbReference type="NCBI Taxonomy" id="312017"/>
    <lineage>
        <taxon>Eukaryota</taxon>
        <taxon>Sar</taxon>
        <taxon>Alveolata</taxon>
        <taxon>Ciliophora</taxon>
        <taxon>Intramacronucleata</taxon>
        <taxon>Oligohymenophorea</taxon>
        <taxon>Hymenostomatida</taxon>
        <taxon>Tetrahymenina</taxon>
        <taxon>Tetrahymenidae</taxon>
        <taxon>Tetrahymena</taxon>
    </lineage>
</organism>
<feature type="transmembrane region" description="Helical" evidence="1">
    <location>
        <begin position="20"/>
        <end position="43"/>
    </location>
</feature>
<accession>W7XEP3</accession>
<dbReference type="Proteomes" id="UP000009168">
    <property type="component" value="Unassembled WGS sequence"/>
</dbReference>
<name>W7XEP3_TETTS</name>
<proteinExistence type="predicted"/>
<dbReference type="GeneID" id="24439706"/>
<keyword evidence="1" id="KW-0472">Membrane</keyword>
<feature type="transmembrane region" description="Helical" evidence="1">
    <location>
        <begin position="88"/>
        <end position="107"/>
    </location>
</feature>
<evidence type="ECO:0000313" key="3">
    <source>
        <dbReference type="Proteomes" id="UP000009168"/>
    </source>
</evidence>
<dbReference type="EMBL" id="GG662510">
    <property type="protein sequence ID" value="EWS72366.1"/>
    <property type="molecule type" value="Genomic_DNA"/>
</dbReference>
<evidence type="ECO:0000313" key="2">
    <source>
        <dbReference type="EMBL" id="EWS72366.1"/>
    </source>
</evidence>
<dbReference type="KEGG" id="tet:TTHERM_000584621"/>
<sequence>MSTLIIHSFNVQFAPLFITAAGYIQNLLQIFLELFTIFINLWLIRVSPKIKAFNLQVNLLIYRRTRHHYLTHQFYTQLILYNCINQPFFNLGFFTFLYFIFKIIHYFQKQFISFNCCSHTTKIFYWFLHFHQQFFFTALYFKLLKVDLYLAYIYFSYHSFIQTHLKLAHLKKTFYTKCLCTHLLLVCDCFQQLLPSRHFQEDLKNTILQKQCKLPISSHERTQFYSSLSLQQLHMKQMLKIKLQTQQYELSKEKQQVYETNSWLC</sequence>
<keyword evidence="1 2" id="KW-0812">Transmembrane</keyword>
<gene>
    <name evidence="2" type="ORF">TTHERM_000584621</name>
</gene>
<reference evidence="3" key="1">
    <citation type="journal article" date="2006" name="PLoS Biol.">
        <title>Macronuclear genome sequence of the ciliate Tetrahymena thermophila, a model eukaryote.</title>
        <authorList>
            <person name="Eisen J.A."/>
            <person name="Coyne R.S."/>
            <person name="Wu M."/>
            <person name="Wu D."/>
            <person name="Thiagarajan M."/>
            <person name="Wortman J.R."/>
            <person name="Badger J.H."/>
            <person name="Ren Q."/>
            <person name="Amedeo P."/>
            <person name="Jones K.M."/>
            <person name="Tallon L.J."/>
            <person name="Delcher A.L."/>
            <person name="Salzberg S.L."/>
            <person name="Silva J.C."/>
            <person name="Haas B.J."/>
            <person name="Majoros W.H."/>
            <person name="Farzad M."/>
            <person name="Carlton J.M."/>
            <person name="Smith R.K. Jr."/>
            <person name="Garg J."/>
            <person name="Pearlman R.E."/>
            <person name="Karrer K.M."/>
            <person name="Sun L."/>
            <person name="Manning G."/>
            <person name="Elde N.C."/>
            <person name="Turkewitz A.P."/>
            <person name="Asai D.J."/>
            <person name="Wilkes D.E."/>
            <person name="Wang Y."/>
            <person name="Cai H."/>
            <person name="Collins K."/>
            <person name="Stewart B.A."/>
            <person name="Lee S.R."/>
            <person name="Wilamowska K."/>
            <person name="Weinberg Z."/>
            <person name="Ruzzo W.L."/>
            <person name="Wloga D."/>
            <person name="Gaertig J."/>
            <person name="Frankel J."/>
            <person name="Tsao C.-C."/>
            <person name="Gorovsky M.A."/>
            <person name="Keeling P.J."/>
            <person name="Waller R.F."/>
            <person name="Patron N.J."/>
            <person name="Cherry J.M."/>
            <person name="Stover N.A."/>
            <person name="Krieger C.J."/>
            <person name="del Toro C."/>
            <person name="Ryder H.F."/>
            <person name="Williamson S.C."/>
            <person name="Barbeau R.A."/>
            <person name="Hamilton E.P."/>
            <person name="Orias E."/>
        </authorList>
    </citation>
    <scope>NUCLEOTIDE SEQUENCE [LARGE SCALE GENOMIC DNA]</scope>
    <source>
        <strain evidence="3">SB210</strain>
    </source>
</reference>
<evidence type="ECO:0000256" key="1">
    <source>
        <dbReference type="SAM" id="Phobius"/>
    </source>
</evidence>
<protein>
    <submittedName>
        <fullName evidence="2">Transmembrane protein, putative</fullName>
    </submittedName>
</protein>
<keyword evidence="1" id="KW-1133">Transmembrane helix</keyword>
<dbReference type="RefSeq" id="XP_012655088.1">
    <property type="nucleotide sequence ID" value="XM_012799634.1"/>
</dbReference>